<keyword evidence="8 10" id="KW-0472">Membrane</keyword>
<dbReference type="FunFam" id="1.20.120.80:FF:000002">
    <property type="entry name" value="Cytochrome c oxidase subunit 3"/>
    <property type="match status" value="1"/>
</dbReference>
<name>A0A343S9Z4_9CRUS</name>
<keyword evidence="6" id="KW-1278">Translocase</keyword>
<dbReference type="Gene3D" id="1.20.120.80">
    <property type="entry name" value="Cytochrome c oxidase, subunit III, four-helix bundle"/>
    <property type="match status" value="1"/>
</dbReference>
<dbReference type="FunFam" id="1.10.287.70:FF:000082">
    <property type="entry name" value="Cytochrome c oxidase subunit 3"/>
    <property type="match status" value="1"/>
</dbReference>
<gene>
    <name evidence="12" type="primary">Cox3</name>
</gene>
<dbReference type="GO" id="GO:0031967">
    <property type="term" value="C:organelle envelope"/>
    <property type="evidence" value="ECO:0007669"/>
    <property type="project" value="UniProtKB-ARBA"/>
</dbReference>
<feature type="domain" description="Heme-copper oxidase subunit III family profile" evidence="11">
    <location>
        <begin position="5"/>
        <end position="262"/>
    </location>
</feature>
<dbReference type="GO" id="GO:0006123">
    <property type="term" value="P:mitochondrial electron transport, cytochrome c to oxygen"/>
    <property type="evidence" value="ECO:0007669"/>
    <property type="project" value="UniProtKB-ARBA"/>
</dbReference>
<dbReference type="PANTHER" id="PTHR11403">
    <property type="entry name" value="CYTOCHROME C OXIDASE SUBUNIT III"/>
    <property type="match status" value="1"/>
</dbReference>
<feature type="transmembrane region" description="Helical" evidence="10">
    <location>
        <begin position="241"/>
        <end position="261"/>
    </location>
</feature>
<dbReference type="InterPro" id="IPR035973">
    <property type="entry name" value="Cyt_c_oxidase_su3-like_sf"/>
</dbReference>
<accession>A0A343S9Z4</accession>
<dbReference type="InterPro" id="IPR013833">
    <property type="entry name" value="Cyt_c_oxidase_su3_a-hlx"/>
</dbReference>
<evidence type="ECO:0000256" key="7">
    <source>
        <dbReference type="ARBA" id="ARBA00022989"/>
    </source>
</evidence>
<evidence type="ECO:0000256" key="10">
    <source>
        <dbReference type="SAM" id="Phobius"/>
    </source>
</evidence>
<comment type="function">
    <text evidence="9">Component of the cytochrome c oxidase, the last enzyme in the mitochondrial electron transport chain which drives oxidative phosphorylation. The respiratory chain contains 3 multisubunit complexes succinate dehydrogenase (complex II, CII), ubiquinol-cytochrome c oxidoreductase (cytochrome b-c1 complex, complex III, CIII) and cytochrome c oxidase (complex IV, CIV), that cooperate to transfer electrons derived from NADH and succinate to molecular oxygen, creating an electrochemical gradient over the inner membrane that drives transmembrane transport and the ATP synthase. Cytochrome c oxidase is the component of the respiratory chain that catalyzes the reduction of oxygen to water. Electrons originating from reduced cytochrome c in the intermembrane space (IMS) are transferred via the dinuclear copper A center (CU(A)) of subunit 2 and heme A of subunit 1 to the active site in subunit 1, a binuclear center (BNC) formed by heme A3 and copper B (CU(B)). The BNC reduces molecular oxygen to 2 water molecules using 4 electrons from cytochrome c in the IMS and 4 protons from the mitochondrial matrix.</text>
</comment>
<dbReference type="GO" id="GO:0005739">
    <property type="term" value="C:mitochondrion"/>
    <property type="evidence" value="ECO:0007669"/>
    <property type="project" value="TreeGrafter"/>
</dbReference>
<dbReference type="GO" id="GO:0045277">
    <property type="term" value="C:respiratory chain complex IV"/>
    <property type="evidence" value="ECO:0007669"/>
    <property type="project" value="UniProtKB-ARBA"/>
</dbReference>
<comment type="similarity">
    <text evidence="2 9">Belongs to the cytochrome c oxidase subunit 3 family.</text>
</comment>
<feature type="transmembrane region" description="Helical" evidence="10">
    <location>
        <begin position="122"/>
        <end position="140"/>
    </location>
</feature>
<protein>
    <recommendedName>
        <fullName evidence="4 9">Cytochrome c oxidase subunit 3</fullName>
    </recommendedName>
</protein>
<dbReference type="PANTHER" id="PTHR11403:SF7">
    <property type="entry name" value="CYTOCHROME C OXIDASE SUBUNIT 3"/>
    <property type="match status" value="1"/>
</dbReference>
<sequence>MTTHSNHPYHLVEKSPWPLIASLGALMLTSGLVKWFHEFNSTLFLTGLFTVLITSIQWWRDVTREASFQGLHTMKVTTGMRWGMVLFIVSEVLFFFSFFWAFFHNSLNTTMEVGGQWPPTSIVVFNPFQIPLLNTAILLASGMTVTWSHHAIMEKNHSQSIKGLILTLILGVYFTFLQALEYYEAPFSIADSVYGSVFFVATGFHGLHVIIGSTFLAACLFRLFKGHFSNKHHTGFEAAIWYWHFVDVVWLFLYVSIYWWGS</sequence>
<dbReference type="InterPro" id="IPR024791">
    <property type="entry name" value="Cyt_c/ubiquinol_Oxase_su3"/>
</dbReference>
<evidence type="ECO:0000256" key="4">
    <source>
        <dbReference type="ARBA" id="ARBA00015944"/>
    </source>
</evidence>
<keyword evidence="7 10" id="KW-1133">Transmembrane helix</keyword>
<feature type="transmembrane region" description="Helical" evidence="10">
    <location>
        <begin position="161"/>
        <end position="180"/>
    </location>
</feature>
<dbReference type="EMBL" id="MG010370">
    <property type="protein sequence ID" value="AUO29127.1"/>
    <property type="molecule type" value="Genomic_DNA"/>
</dbReference>
<comment type="subunit">
    <text evidence="3">Component of the cytochrome c oxidase (complex IV, CIV), a multisubunit enzyme composed of a catalytic core of 3 subunits and several supernumerary subunits. The complex exists as a monomer or a dimer and forms supercomplexes (SCs) in the inner mitochondrial membrane with ubiquinol-cytochrome c oxidoreductase (cytochrome b-c1 complex, complex III, CIII).</text>
</comment>
<keyword evidence="5 9" id="KW-0812">Transmembrane</keyword>
<keyword evidence="9 12" id="KW-0496">Mitochondrion</keyword>
<dbReference type="InterPro" id="IPR000298">
    <property type="entry name" value="Cyt_c_oxidase-like_su3"/>
</dbReference>
<evidence type="ECO:0000256" key="6">
    <source>
        <dbReference type="ARBA" id="ARBA00022967"/>
    </source>
</evidence>
<feature type="transmembrane region" description="Helical" evidence="10">
    <location>
        <begin position="42"/>
        <end position="59"/>
    </location>
</feature>
<dbReference type="AlphaFoldDB" id="A0A343S9Z4"/>
<evidence type="ECO:0000313" key="12">
    <source>
        <dbReference type="EMBL" id="AUO29127.1"/>
    </source>
</evidence>
<dbReference type="Gene3D" id="1.10.287.70">
    <property type="match status" value="1"/>
</dbReference>
<reference evidence="12" key="1">
    <citation type="journal article" date="2017" name="Mitochondrial DNA Part B Resour">
        <title>The complete mitochondrial genomes of two talitrid amphipods, Platorchestia japonica and P. parapacifica (Crustacea, Amphipoda).</title>
        <authorList>
            <person name="Yang H.-M."/>
            <person name="Song J.-H."/>
            <person name="Kim M.-S."/>
            <person name="Min G.-S."/>
        </authorList>
    </citation>
    <scope>NUCLEOTIDE SEQUENCE</scope>
    <source>
        <strain evidence="12">A</strain>
    </source>
</reference>
<evidence type="ECO:0000256" key="3">
    <source>
        <dbReference type="ARBA" id="ARBA00011164"/>
    </source>
</evidence>
<feature type="transmembrane region" description="Helical" evidence="10">
    <location>
        <begin position="80"/>
        <end position="102"/>
    </location>
</feature>
<evidence type="ECO:0000256" key="9">
    <source>
        <dbReference type="RuleBase" id="RU003375"/>
    </source>
</evidence>
<dbReference type="Pfam" id="PF00510">
    <property type="entry name" value="COX3"/>
    <property type="match status" value="1"/>
</dbReference>
<dbReference type="InterPro" id="IPR033945">
    <property type="entry name" value="Cyt_c_oxase_su3_dom"/>
</dbReference>
<geneLocation type="mitochondrion" evidence="12"/>
<evidence type="ECO:0000256" key="5">
    <source>
        <dbReference type="ARBA" id="ARBA00022692"/>
    </source>
</evidence>
<evidence type="ECO:0000256" key="2">
    <source>
        <dbReference type="ARBA" id="ARBA00010581"/>
    </source>
</evidence>
<dbReference type="SUPFAM" id="SSF81452">
    <property type="entry name" value="Cytochrome c oxidase subunit III-like"/>
    <property type="match status" value="1"/>
</dbReference>
<evidence type="ECO:0000259" key="11">
    <source>
        <dbReference type="PROSITE" id="PS50253"/>
    </source>
</evidence>
<evidence type="ECO:0000256" key="1">
    <source>
        <dbReference type="ARBA" id="ARBA00004141"/>
    </source>
</evidence>
<comment type="subcellular location">
    <subcellularLocation>
        <location evidence="1">Membrane</location>
        <topology evidence="1">Multi-pass membrane protein</topology>
    </subcellularLocation>
</comment>
<dbReference type="GO" id="GO:0031090">
    <property type="term" value="C:organelle membrane"/>
    <property type="evidence" value="ECO:0007669"/>
    <property type="project" value="UniProtKB-ARBA"/>
</dbReference>
<dbReference type="GO" id="GO:0004129">
    <property type="term" value="F:cytochrome-c oxidase activity"/>
    <property type="evidence" value="ECO:0007669"/>
    <property type="project" value="InterPro"/>
</dbReference>
<dbReference type="PROSITE" id="PS50253">
    <property type="entry name" value="COX3"/>
    <property type="match status" value="1"/>
</dbReference>
<proteinExistence type="inferred from homology"/>
<feature type="transmembrane region" description="Helical" evidence="10">
    <location>
        <begin position="192"/>
        <end position="221"/>
    </location>
</feature>
<organism evidence="12">
    <name type="scientific">Platorchestia japonica</name>
    <dbReference type="NCBI Taxonomy" id="462861"/>
    <lineage>
        <taxon>Eukaryota</taxon>
        <taxon>Metazoa</taxon>
        <taxon>Ecdysozoa</taxon>
        <taxon>Arthropoda</taxon>
        <taxon>Crustacea</taxon>
        <taxon>Multicrustacea</taxon>
        <taxon>Malacostraca</taxon>
        <taxon>Eumalacostraca</taxon>
        <taxon>Peracarida</taxon>
        <taxon>Amphipoda</taxon>
        <taxon>Senticaudata</taxon>
        <taxon>Talitrida</taxon>
        <taxon>Talitroidea</taxon>
        <taxon>Talitridae</taxon>
        <taxon>Platorchestia</taxon>
    </lineage>
</organism>
<evidence type="ECO:0000256" key="8">
    <source>
        <dbReference type="ARBA" id="ARBA00023136"/>
    </source>
</evidence>
<dbReference type="CDD" id="cd01665">
    <property type="entry name" value="Cyt_c_Oxidase_III"/>
    <property type="match status" value="1"/>
</dbReference>